<dbReference type="Proteomes" id="UP000076632">
    <property type="component" value="Unassembled WGS sequence"/>
</dbReference>
<keyword evidence="3" id="KW-1185">Reference proteome</keyword>
<protein>
    <submittedName>
        <fullName evidence="2">Uncharacterized protein</fullName>
    </submittedName>
</protein>
<evidence type="ECO:0000313" key="3">
    <source>
        <dbReference type="Proteomes" id="UP000076632"/>
    </source>
</evidence>
<feature type="region of interest" description="Disordered" evidence="1">
    <location>
        <begin position="35"/>
        <end position="70"/>
    </location>
</feature>
<sequence>MSREASPERDFSLQKYALLQEQHDSLQERLRLSVLSPSASQSSTSSVSSNAVSESSSPCQPSFLPPKFHEPEYDLDETKLYGVNHQIKTTLTGLLNCESVKHDAAFRSWVQSRLMDAEMELRAQKRRRSSVSEEVVDNIRHMLD</sequence>
<accession>A0A165FVP9</accession>
<reference evidence="2 3" key="1">
    <citation type="journal article" date="2016" name="Fungal Biol.">
        <title>The genome of Xylona heveae provides a window into fungal endophytism.</title>
        <authorList>
            <person name="Gazis R."/>
            <person name="Kuo A."/>
            <person name="Riley R."/>
            <person name="LaButti K."/>
            <person name="Lipzen A."/>
            <person name="Lin J."/>
            <person name="Amirebrahimi M."/>
            <person name="Hesse C.N."/>
            <person name="Spatafora J.W."/>
            <person name="Henrissat B."/>
            <person name="Hainaut M."/>
            <person name="Grigoriev I.V."/>
            <person name="Hibbett D.S."/>
        </authorList>
    </citation>
    <scope>NUCLEOTIDE SEQUENCE [LARGE SCALE GENOMIC DNA]</scope>
    <source>
        <strain evidence="2 3">TC161</strain>
    </source>
</reference>
<dbReference type="RefSeq" id="XP_018186992.1">
    <property type="nucleotide sequence ID" value="XM_018335320.1"/>
</dbReference>
<dbReference type="OrthoDB" id="4509729at2759"/>
<dbReference type="STRING" id="1328760.A0A165FVP9"/>
<evidence type="ECO:0000313" key="2">
    <source>
        <dbReference type="EMBL" id="KZF21437.1"/>
    </source>
</evidence>
<dbReference type="GeneID" id="28900457"/>
<evidence type="ECO:0000256" key="1">
    <source>
        <dbReference type="SAM" id="MobiDB-lite"/>
    </source>
</evidence>
<feature type="compositionally biased region" description="Low complexity" evidence="1">
    <location>
        <begin position="35"/>
        <end position="57"/>
    </location>
</feature>
<proteinExistence type="predicted"/>
<dbReference type="AlphaFoldDB" id="A0A165FVP9"/>
<dbReference type="InParanoid" id="A0A165FVP9"/>
<organism evidence="2 3">
    <name type="scientific">Xylona heveae (strain CBS 132557 / TC161)</name>
    <dbReference type="NCBI Taxonomy" id="1328760"/>
    <lineage>
        <taxon>Eukaryota</taxon>
        <taxon>Fungi</taxon>
        <taxon>Dikarya</taxon>
        <taxon>Ascomycota</taxon>
        <taxon>Pezizomycotina</taxon>
        <taxon>Xylonomycetes</taxon>
        <taxon>Xylonales</taxon>
        <taxon>Xylonaceae</taxon>
        <taxon>Xylona</taxon>
    </lineage>
</organism>
<name>A0A165FVP9_XYLHT</name>
<gene>
    <name evidence="2" type="ORF">L228DRAFT_269815</name>
</gene>
<dbReference type="EMBL" id="KV407461">
    <property type="protein sequence ID" value="KZF21437.1"/>
    <property type="molecule type" value="Genomic_DNA"/>
</dbReference>